<dbReference type="InterPro" id="IPR019921">
    <property type="entry name" value="Lucif-like_OxRdtase_Rv2161c"/>
</dbReference>
<evidence type="ECO:0000313" key="2">
    <source>
        <dbReference type="EMBL" id="MFD1542630.1"/>
    </source>
</evidence>
<dbReference type="RefSeq" id="WP_219534359.1">
    <property type="nucleotide sequence ID" value="NZ_JAHKRM010000021.1"/>
</dbReference>
<gene>
    <name evidence="2" type="ORF">ACFSJ0_36635</name>
</gene>
<comment type="caution">
    <text evidence="2">The sequence shown here is derived from an EMBL/GenBank/DDBJ whole genome shotgun (WGS) entry which is preliminary data.</text>
</comment>
<keyword evidence="3" id="KW-1185">Reference proteome</keyword>
<dbReference type="Pfam" id="PF00296">
    <property type="entry name" value="Bac_luciferase"/>
    <property type="match status" value="1"/>
</dbReference>
<dbReference type="InterPro" id="IPR011251">
    <property type="entry name" value="Luciferase-like_dom"/>
</dbReference>
<proteinExistence type="predicted"/>
<dbReference type="GO" id="GO:0016491">
    <property type="term" value="F:oxidoreductase activity"/>
    <property type="evidence" value="ECO:0007669"/>
    <property type="project" value="UniProtKB-KW"/>
</dbReference>
<name>A0ABW4GIR3_9ACTN</name>
<evidence type="ECO:0000259" key="1">
    <source>
        <dbReference type="Pfam" id="PF00296"/>
    </source>
</evidence>
<accession>A0ABW4GIR3</accession>
<dbReference type="NCBIfam" id="TIGR03619">
    <property type="entry name" value="F420_Rv2161c"/>
    <property type="match status" value="1"/>
</dbReference>
<reference evidence="3" key="1">
    <citation type="journal article" date="2019" name="Int. J. Syst. Evol. Microbiol.">
        <title>The Global Catalogue of Microorganisms (GCM) 10K type strain sequencing project: providing services to taxonomists for standard genome sequencing and annotation.</title>
        <authorList>
            <consortium name="The Broad Institute Genomics Platform"/>
            <consortium name="The Broad Institute Genome Sequencing Center for Infectious Disease"/>
            <person name="Wu L."/>
            <person name="Ma J."/>
        </authorList>
    </citation>
    <scope>NUCLEOTIDE SEQUENCE [LARGE SCALE GENOMIC DNA]</scope>
    <source>
        <strain evidence="3">CGMCC 1.15399</strain>
    </source>
</reference>
<dbReference type="Proteomes" id="UP001597097">
    <property type="component" value="Unassembled WGS sequence"/>
</dbReference>
<evidence type="ECO:0000313" key="3">
    <source>
        <dbReference type="Proteomes" id="UP001597097"/>
    </source>
</evidence>
<sequence>MRIGFAVPQSGPWATPGNMRRVAARAEELGYHELWTFQRVLYPVGHPMGPTYRSVHDPLVTLAYLAGATNTIRLGVAIINAFVQPVLLAKQLATLQNVSMGRLTAGLGLGWLPEEFEAAGVGFEHRGRRGEEFVQVLRKAWQDGVVEHHGEFYEVPRSHIDPKPSPVPPILLGGTADVALRRAGRLADGWISSSREDLSAVAGRIELIKSAAVEAGRRDTDGFRFVCRGVTRVRPGGAEQRQPLTGTFEQIRADVGELAGKGVTEVFHDLNFDPEIVTSDAKEAMRRAEEALEALAPSA</sequence>
<protein>
    <submittedName>
        <fullName evidence="2">TIGR03619 family F420-dependent LLM class oxidoreductase</fullName>
        <ecNumber evidence="2">1.-.-.-</ecNumber>
    </submittedName>
</protein>
<organism evidence="2 3">
    <name type="scientific">Nonomuraea guangzhouensis</name>
    <dbReference type="NCBI Taxonomy" id="1291555"/>
    <lineage>
        <taxon>Bacteria</taxon>
        <taxon>Bacillati</taxon>
        <taxon>Actinomycetota</taxon>
        <taxon>Actinomycetes</taxon>
        <taxon>Streptosporangiales</taxon>
        <taxon>Streptosporangiaceae</taxon>
        <taxon>Nonomuraea</taxon>
    </lineage>
</organism>
<keyword evidence="2" id="KW-0560">Oxidoreductase</keyword>
<dbReference type="PANTHER" id="PTHR42847">
    <property type="entry name" value="ALKANESULFONATE MONOOXYGENASE"/>
    <property type="match status" value="1"/>
</dbReference>
<dbReference type="EC" id="1.-.-.-" evidence="2"/>
<dbReference type="EMBL" id="JBHUCM010000032">
    <property type="protein sequence ID" value="MFD1542630.1"/>
    <property type="molecule type" value="Genomic_DNA"/>
</dbReference>
<feature type="domain" description="Luciferase-like" evidence="1">
    <location>
        <begin position="14"/>
        <end position="242"/>
    </location>
</feature>
<dbReference type="InterPro" id="IPR050172">
    <property type="entry name" value="SsuD_RutA_monooxygenase"/>
</dbReference>
<dbReference type="PANTHER" id="PTHR42847:SF4">
    <property type="entry name" value="ALKANESULFONATE MONOOXYGENASE-RELATED"/>
    <property type="match status" value="1"/>
</dbReference>